<keyword evidence="3 7" id="KW-1133">Transmembrane helix</keyword>
<evidence type="ECO:0000313" key="9">
    <source>
        <dbReference type="Proteomes" id="UP000092462"/>
    </source>
</evidence>
<feature type="region of interest" description="Disordered" evidence="6">
    <location>
        <begin position="178"/>
        <end position="197"/>
    </location>
</feature>
<dbReference type="VEuPathDB" id="VectorBase:PPAPM1_005555"/>
<dbReference type="InterPro" id="IPR034294">
    <property type="entry name" value="Aquaporin_transptr"/>
</dbReference>
<dbReference type="VEuPathDB" id="VectorBase:PPAI003855"/>
<feature type="compositionally biased region" description="Basic and acidic residues" evidence="6">
    <location>
        <begin position="182"/>
        <end position="191"/>
    </location>
</feature>
<dbReference type="PANTHER" id="PTHR19139">
    <property type="entry name" value="AQUAPORIN TRANSPORTER"/>
    <property type="match status" value="1"/>
</dbReference>
<evidence type="ECO:0000256" key="3">
    <source>
        <dbReference type="ARBA" id="ARBA00022989"/>
    </source>
</evidence>
<dbReference type="EMBL" id="AJVK01027460">
    <property type="status" value="NOT_ANNOTATED_CDS"/>
    <property type="molecule type" value="Genomic_DNA"/>
</dbReference>
<feature type="transmembrane region" description="Helical" evidence="7">
    <location>
        <begin position="28"/>
        <end position="49"/>
    </location>
</feature>
<evidence type="ECO:0000256" key="6">
    <source>
        <dbReference type="SAM" id="MobiDB-lite"/>
    </source>
</evidence>
<name>A0A1B0D8I2_PHLPP</name>
<evidence type="ECO:0000256" key="5">
    <source>
        <dbReference type="RuleBase" id="RU000477"/>
    </source>
</evidence>
<evidence type="ECO:0000256" key="2">
    <source>
        <dbReference type="ARBA" id="ARBA00022692"/>
    </source>
</evidence>
<dbReference type="EMBL" id="AJVK01027458">
    <property type="status" value="NOT_ANNOTATED_CDS"/>
    <property type="molecule type" value="Genomic_DNA"/>
</dbReference>
<dbReference type="Pfam" id="PF00230">
    <property type="entry name" value="MIP"/>
    <property type="match status" value="1"/>
</dbReference>
<dbReference type="SUPFAM" id="SSF81338">
    <property type="entry name" value="Aquaporin-like"/>
    <property type="match status" value="1"/>
</dbReference>
<dbReference type="PANTHER" id="PTHR19139:SF270">
    <property type="entry name" value="ENTOMOGLYCEROPORIN 1-RELATED"/>
    <property type="match status" value="1"/>
</dbReference>
<feature type="transmembrane region" description="Helical" evidence="7">
    <location>
        <begin position="151"/>
        <end position="171"/>
    </location>
</feature>
<feature type="transmembrane region" description="Helical" evidence="7">
    <location>
        <begin position="77"/>
        <end position="98"/>
    </location>
</feature>
<dbReference type="AlphaFoldDB" id="A0A1B0D8I2"/>
<dbReference type="EnsemblMetazoa" id="PPAI003855-RA">
    <property type="protein sequence ID" value="PPAI003855-PA"/>
    <property type="gene ID" value="PPAI003855"/>
</dbReference>
<dbReference type="InterPro" id="IPR023271">
    <property type="entry name" value="Aquaporin-like"/>
</dbReference>
<dbReference type="GO" id="GO:0005886">
    <property type="term" value="C:plasma membrane"/>
    <property type="evidence" value="ECO:0007669"/>
    <property type="project" value="TreeGrafter"/>
</dbReference>
<keyword evidence="2 5" id="KW-0812">Transmembrane</keyword>
<evidence type="ECO:0000256" key="4">
    <source>
        <dbReference type="ARBA" id="ARBA00023136"/>
    </source>
</evidence>
<feature type="transmembrane region" description="Helical" evidence="7">
    <location>
        <begin position="110"/>
        <end position="131"/>
    </location>
</feature>
<dbReference type="GO" id="GO:0015267">
    <property type="term" value="F:channel activity"/>
    <property type="evidence" value="ECO:0007669"/>
    <property type="project" value="InterPro"/>
</dbReference>
<comment type="subcellular location">
    <subcellularLocation>
        <location evidence="1">Membrane</location>
        <topology evidence="1">Multi-pass membrane protein</topology>
    </subcellularLocation>
</comment>
<dbReference type="EMBL" id="AJVK01027459">
    <property type="status" value="NOT_ANNOTATED_CDS"/>
    <property type="molecule type" value="Genomic_DNA"/>
</dbReference>
<organism evidence="8 9">
    <name type="scientific">Phlebotomus papatasi</name>
    <name type="common">Sandfly</name>
    <dbReference type="NCBI Taxonomy" id="29031"/>
    <lineage>
        <taxon>Eukaryota</taxon>
        <taxon>Metazoa</taxon>
        <taxon>Ecdysozoa</taxon>
        <taxon>Arthropoda</taxon>
        <taxon>Hexapoda</taxon>
        <taxon>Insecta</taxon>
        <taxon>Pterygota</taxon>
        <taxon>Neoptera</taxon>
        <taxon>Endopterygota</taxon>
        <taxon>Diptera</taxon>
        <taxon>Nematocera</taxon>
        <taxon>Psychodoidea</taxon>
        <taxon>Psychodidae</taxon>
        <taxon>Phlebotomus</taxon>
        <taxon>Phlebotomus</taxon>
    </lineage>
</organism>
<evidence type="ECO:0000256" key="7">
    <source>
        <dbReference type="SAM" id="Phobius"/>
    </source>
</evidence>
<comment type="similarity">
    <text evidence="5">Belongs to the MIP/aquaporin (TC 1.A.8) family.</text>
</comment>
<keyword evidence="9" id="KW-1185">Reference proteome</keyword>
<proteinExistence type="inferred from homology"/>
<dbReference type="EMBL" id="AJVK01027461">
    <property type="status" value="NOT_ANNOTATED_CDS"/>
    <property type="molecule type" value="Genomic_DNA"/>
</dbReference>
<dbReference type="Gene3D" id="1.20.1080.10">
    <property type="entry name" value="Glycerol uptake facilitator protein"/>
    <property type="match status" value="1"/>
</dbReference>
<evidence type="ECO:0000313" key="8">
    <source>
        <dbReference type="EnsemblMetazoa" id="PPAI003855-PA"/>
    </source>
</evidence>
<dbReference type="Proteomes" id="UP000092462">
    <property type="component" value="Unassembled WGS sequence"/>
</dbReference>
<keyword evidence="5" id="KW-0813">Transport</keyword>
<protein>
    <submittedName>
        <fullName evidence="8">Uncharacterized protein</fullName>
    </submittedName>
</protein>
<evidence type="ECO:0000256" key="1">
    <source>
        <dbReference type="ARBA" id="ARBA00004141"/>
    </source>
</evidence>
<sequence length="197" mass="22086">MQIHAFYTIRTTRQTSLDIQPERLQRLAVFYVAGQLLGGFIGFGVLKLITPKHIWRPEDATGPGVCTTVPHPDLSPFTAVTVEFIITSVLIFLCCGVWDSRNAKHHDSVPLRFGLTITGLALAGARFSGGSMNPARSLGPAIWNGDFEHHWIYWVGPLLAPLVVTPFYRIVFQQREAEPEETTEKRTEEFPLRTNNV</sequence>
<accession>A0A1B0D8I2</accession>
<dbReference type="PRINTS" id="PR00783">
    <property type="entry name" value="MINTRINSICP"/>
</dbReference>
<keyword evidence="4 7" id="KW-0472">Membrane</keyword>
<dbReference type="InterPro" id="IPR000425">
    <property type="entry name" value="MIP"/>
</dbReference>
<reference evidence="8" key="1">
    <citation type="submission" date="2022-08" db="UniProtKB">
        <authorList>
            <consortium name="EnsemblMetazoa"/>
        </authorList>
    </citation>
    <scope>IDENTIFICATION</scope>
    <source>
        <strain evidence="8">Israel</strain>
    </source>
</reference>